<name>A0A8T0Q2X1_PANVG</name>
<accession>A0A8T0Q2X1</accession>
<sequence length="106" mass="11130">MHADSGDRGEMVVLPFSSPRRLCGFGVASVAGPGGLRWVLPAQVYSRGVMAALLGCSGPSSWQWSCGGGEELVCCCLSVNVRKARCLSRRKPSPALLRVNSAPAII</sequence>
<reference evidence="1" key="1">
    <citation type="submission" date="2020-05" db="EMBL/GenBank/DDBJ databases">
        <title>WGS assembly of Panicum virgatum.</title>
        <authorList>
            <person name="Lovell J.T."/>
            <person name="Jenkins J."/>
            <person name="Shu S."/>
            <person name="Juenger T.E."/>
            <person name="Schmutz J."/>
        </authorList>
    </citation>
    <scope>NUCLEOTIDE SEQUENCE</scope>
    <source>
        <strain evidence="1">AP13</strain>
    </source>
</reference>
<gene>
    <name evidence="1" type="ORF">PVAP13_7NG228517</name>
</gene>
<evidence type="ECO:0000313" key="2">
    <source>
        <dbReference type="Proteomes" id="UP000823388"/>
    </source>
</evidence>
<dbReference type="AlphaFoldDB" id="A0A8T0Q2X1"/>
<keyword evidence="2" id="KW-1185">Reference proteome</keyword>
<protein>
    <submittedName>
        <fullName evidence="1">Uncharacterized protein</fullName>
    </submittedName>
</protein>
<organism evidence="1 2">
    <name type="scientific">Panicum virgatum</name>
    <name type="common">Blackwell switchgrass</name>
    <dbReference type="NCBI Taxonomy" id="38727"/>
    <lineage>
        <taxon>Eukaryota</taxon>
        <taxon>Viridiplantae</taxon>
        <taxon>Streptophyta</taxon>
        <taxon>Embryophyta</taxon>
        <taxon>Tracheophyta</taxon>
        <taxon>Spermatophyta</taxon>
        <taxon>Magnoliopsida</taxon>
        <taxon>Liliopsida</taxon>
        <taxon>Poales</taxon>
        <taxon>Poaceae</taxon>
        <taxon>PACMAD clade</taxon>
        <taxon>Panicoideae</taxon>
        <taxon>Panicodae</taxon>
        <taxon>Paniceae</taxon>
        <taxon>Panicinae</taxon>
        <taxon>Panicum</taxon>
        <taxon>Panicum sect. Hiantes</taxon>
    </lineage>
</organism>
<comment type="caution">
    <text evidence="1">The sequence shown here is derived from an EMBL/GenBank/DDBJ whole genome shotgun (WGS) entry which is preliminary data.</text>
</comment>
<dbReference type="EMBL" id="CM029050">
    <property type="protein sequence ID" value="KAG2566982.1"/>
    <property type="molecule type" value="Genomic_DNA"/>
</dbReference>
<proteinExistence type="predicted"/>
<dbReference type="Proteomes" id="UP000823388">
    <property type="component" value="Chromosome 7N"/>
</dbReference>
<evidence type="ECO:0000313" key="1">
    <source>
        <dbReference type="EMBL" id="KAG2566982.1"/>
    </source>
</evidence>